<comment type="activity regulation">
    <text evidence="6">Non-allosteric.</text>
</comment>
<reference evidence="8 9" key="1">
    <citation type="submission" date="2016-11" db="EMBL/GenBank/DDBJ databases">
        <authorList>
            <person name="Jaros S."/>
            <person name="Januszkiewicz K."/>
            <person name="Wedrychowicz H."/>
        </authorList>
    </citation>
    <scope>NUCLEOTIDE SEQUENCE [LARGE SCALE GENOMIC DNA]</scope>
    <source>
        <strain evidence="8 9">DSM 14501</strain>
    </source>
</reference>
<comment type="function">
    <text evidence="6">Catalyzes the phosphorylation of D-fructose 6-phosphate, the first committing step of glycolysis. Uses inorganic phosphate (PPi) as phosphoryl donor instead of ATP like common ATP-dependent phosphofructokinases (ATP-PFKs), which renders the reaction reversible, and can thus function both in glycolysis and gluconeogenesis. Consistently, PPi-PFK can replace the enzymes of both the forward (ATP-PFK) and reverse (fructose-bisphosphatase (FBPase)) reactions.</text>
</comment>
<keyword evidence="9" id="KW-1185">Reference proteome</keyword>
<sequence length="413" mass="46286">MKNCLVAQSGGPTSVINASVVGVIKGNKETKFYDKVYGGINGIEGILQNKILDLTCLSDKELEILKYTPSSSLGSCRYKMKDFREDESEYQKIFDIMDKLNVKTLFYIGGNDSMDTVSKLSKYAKLKGINKQIIGIPKTIDNDLWCTDHTPGFGSAAKYVATTVLETYLDSSVYINNGIFIVETMGRNAGWLAASAALAKINGRQVVDFIYLPEIPFSDEKFLKDVSKRFKEKNKVYIVVSEGIKDENGRFIFEMKNTKKHDGFSHTQLGGVGNYIKRLIIQSGITSRVKVLELGVAQRCAMHSVSSVDIEEAYKVGKDAVKYSIEGCSGYMIGIKRIRNNPYEIETVKVEASKVANDIKYFPKEWITKERNFITDDAVSYLKPLIEGSPKIIIEDGLPKYIDLQYLLKYAVK</sequence>
<feature type="binding site" evidence="6">
    <location>
        <position position="111"/>
    </location>
    <ligand>
        <name>Mg(2+)</name>
        <dbReference type="ChEBI" id="CHEBI:18420"/>
        <note>catalytic</note>
    </ligand>
</feature>
<dbReference type="EC" id="2.7.1.90" evidence="6"/>
<feature type="binding site" evidence="6">
    <location>
        <position position="11"/>
    </location>
    <ligand>
        <name>diphosphate</name>
        <dbReference type="ChEBI" id="CHEBI:33019"/>
    </ligand>
</feature>
<keyword evidence="2 6" id="KW-0808">Transferase</keyword>
<feature type="binding site" evidence="6">
    <location>
        <position position="242"/>
    </location>
    <ligand>
        <name>substrate</name>
    </ligand>
</feature>
<dbReference type="GO" id="GO:0046872">
    <property type="term" value="F:metal ion binding"/>
    <property type="evidence" value="ECO:0007669"/>
    <property type="project" value="UniProtKB-KW"/>
</dbReference>
<dbReference type="PRINTS" id="PR00476">
    <property type="entry name" value="PHFRCTKINASE"/>
</dbReference>
<dbReference type="EMBL" id="FRAJ01000004">
    <property type="protein sequence ID" value="SHJ83929.1"/>
    <property type="molecule type" value="Genomic_DNA"/>
</dbReference>
<dbReference type="PANTHER" id="PTHR45770">
    <property type="entry name" value="ATP-DEPENDENT 6-PHOSPHOFRUCTOKINASE 1"/>
    <property type="match status" value="1"/>
</dbReference>
<dbReference type="AlphaFoldDB" id="A0A1M6MKD0"/>
<feature type="active site" description="Proton acceptor" evidence="6">
    <location>
        <position position="141"/>
    </location>
</feature>
<dbReference type="GO" id="GO:0005737">
    <property type="term" value="C:cytoplasm"/>
    <property type="evidence" value="ECO:0007669"/>
    <property type="project" value="UniProtKB-SubCell"/>
</dbReference>
<dbReference type="Proteomes" id="UP000184082">
    <property type="component" value="Unassembled WGS sequence"/>
</dbReference>
<evidence type="ECO:0000259" key="7">
    <source>
        <dbReference type="Pfam" id="PF00365"/>
    </source>
</evidence>
<evidence type="ECO:0000313" key="9">
    <source>
        <dbReference type="Proteomes" id="UP000184082"/>
    </source>
</evidence>
<dbReference type="PIRSF" id="PIRSF036483">
    <property type="entry name" value="PFK_XF0274"/>
    <property type="match status" value="1"/>
</dbReference>
<dbReference type="InterPro" id="IPR035966">
    <property type="entry name" value="PKF_sf"/>
</dbReference>
<accession>A0A1M6MKD0</accession>
<dbReference type="RefSeq" id="WP_072965892.1">
    <property type="nucleotide sequence ID" value="NZ_FRAJ01000004.1"/>
</dbReference>
<dbReference type="NCBIfam" id="NF010675">
    <property type="entry name" value="PRK14072.1"/>
    <property type="match status" value="1"/>
</dbReference>
<dbReference type="Gene3D" id="3.40.50.450">
    <property type="match status" value="1"/>
</dbReference>
<evidence type="ECO:0000313" key="8">
    <source>
        <dbReference type="EMBL" id="SHJ83929.1"/>
    </source>
</evidence>
<dbReference type="Pfam" id="PF00365">
    <property type="entry name" value="PFK"/>
    <property type="match status" value="1"/>
</dbReference>
<keyword evidence="6" id="KW-0324">Glycolysis</keyword>
<comment type="similarity">
    <text evidence="6">Belongs to the phosphofructokinase type A (PFKA) family. PPi-dependent PFK group II subfamily. Clade 'B2' sub-subfamily.</text>
</comment>
<protein>
    <recommendedName>
        <fullName evidence="6">Pyrophosphate--fructose 6-phosphate 1-phosphotransferase</fullName>
        <ecNumber evidence="6">2.7.1.90</ecNumber>
    </recommendedName>
    <alternativeName>
        <fullName evidence="6">6-phosphofructokinase, pyrophosphate dependent</fullName>
    </alternativeName>
    <alternativeName>
        <fullName evidence="6">PPi-dependent phosphofructokinase</fullName>
        <shortName evidence="6">PPi-PFK</shortName>
    </alternativeName>
    <alternativeName>
        <fullName evidence="6">Pyrophosphate-dependent 6-phosphofructose-1-kinase</fullName>
    </alternativeName>
</protein>
<dbReference type="GO" id="GO:0006002">
    <property type="term" value="P:fructose 6-phosphate metabolic process"/>
    <property type="evidence" value="ECO:0007669"/>
    <property type="project" value="InterPro"/>
</dbReference>
<dbReference type="HAMAP" id="MF_01978">
    <property type="entry name" value="Phosphofructokinase_II_B2"/>
    <property type="match status" value="1"/>
</dbReference>
<evidence type="ECO:0000256" key="3">
    <source>
        <dbReference type="ARBA" id="ARBA00022723"/>
    </source>
</evidence>
<feature type="binding site" evidence="6">
    <location>
        <begin position="139"/>
        <end position="141"/>
    </location>
    <ligand>
        <name>substrate</name>
    </ligand>
</feature>
<keyword evidence="4 6" id="KW-0418">Kinase</keyword>
<feature type="domain" description="Phosphofructokinase" evidence="7">
    <location>
        <begin position="4"/>
        <end position="322"/>
    </location>
</feature>
<dbReference type="GO" id="GO:0047334">
    <property type="term" value="F:diphosphate-fructose-6-phosphate 1-phosphotransferase activity"/>
    <property type="evidence" value="ECO:0007669"/>
    <property type="project" value="UniProtKB-EC"/>
</dbReference>
<comment type="subunit">
    <text evidence="6">Homodimer.</text>
</comment>
<comment type="pathway">
    <text evidence="6">Carbohydrate degradation; glycolysis; D-glyceraldehyde 3-phosphate and glycerone phosphate from D-glucose: step 3/4.</text>
</comment>
<dbReference type="InterPro" id="IPR022953">
    <property type="entry name" value="ATP_PFK"/>
</dbReference>
<comment type="caution">
    <text evidence="6">Lacks conserved residue(s) required for the propagation of feature annotation.</text>
</comment>
<dbReference type="STRING" id="1121266.SAMN02745883_00590"/>
<dbReference type="InterPro" id="IPR050929">
    <property type="entry name" value="PFKA"/>
</dbReference>
<keyword evidence="3 6" id="KW-0479">Metal-binding</keyword>
<keyword evidence="5 6" id="KW-0460">Magnesium</keyword>
<evidence type="ECO:0000256" key="1">
    <source>
        <dbReference type="ARBA" id="ARBA00001946"/>
    </source>
</evidence>
<dbReference type="GO" id="GO:0003872">
    <property type="term" value="F:6-phosphofructokinase activity"/>
    <property type="evidence" value="ECO:0007669"/>
    <property type="project" value="UniProtKB-UniRule"/>
</dbReference>
<feature type="site" description="Important for catalytic activity and substrate specificity; stabilizes the transition state when the phosphoryl donor is PPi; prevents ATP from binding by mimicking the alpha-phosphate group of ATP" evidence="6">
    <location>
        <position position="112"/>
    </location>
</feature>
<dbReference type="UniPathway" id="UPA00109">
    <property type="reaction ID" value="UER00182"/>
</dbReference>
<comment type="subcellular location">
    <subcellularLocation>
        <location evidence="6">Cytoplasm</location>
    </subcellularLocation>
</comment>
<feature type="site" description="Important for catalytic activity; stabilizes the transition state when the phosphoryl donor is PPi" evidence="6">
    <location>
        <position position="138"/>
    </location>
</feature>
<dbReference type="Gene3D" id="3.40.50.460">
    <property type="entry name" value="Phosphofructokinase domain"/>
    <property type="match status" value="1"/>
</dbReference>
<evidence type="ECO:0000256" key="4">
    <source>
        <dbReference type="ARBA" id="ARBA00022777"/>
    </source>
</evidence>
<evidence type="ECO:0000256" key="5">
    <source>
        <dbReference type="ARBA" id="ARBA00022842"/>
    </source>
</evidence>
<gene>
    <name evidence="6" type="primary">pfp</name>
    <name evidence="8" type="ORF">SAMN02745883_00590</name>
</gene>
<name>A0A1M6MKD0_9FIRM</name>
<organism evidence="8 9">
    <name type="scientific">Caminicella sporogenes DSM 14501</name>
    <dbReference type="NCBI Taxonomy" id="1121266"/>
    <lineage>
        <taxon>Bacteria</taxon>
        <taxon>Bacillati</taxon>
        <taxon>Bacillota</taxon>
        <taxon>Clostridia</taxon>
        <taxon>Peptostreptococcales</taxon>
        <taxon>Caminicellaceae</taxon>
        <taxon>Caminicella</taxon>
    </lineage>
</organism>
<feature type="binding site" evidence="6">
    <location>
        <begin position="185"/>
        <end position="187"/>
    </location>
    <ligand>
        <name>substrate</name>
    </ligand>
</feature>
<comment type="catalytic activity">
    <reaction evidence="6">
        <text>beta-D-fructose 6-phosphate + diphosphate = beta-D-fructose 1,6-bisphosphate + phosphate + H(+)</text>
        <dbReference type="Rhea" id="RHEA:13613"/>
        <dbReference type="ChEBI" id="CHEBI:15378"/>
        <dbReference type="ChEBI" id="CHEBI:32966"/>
        <dbReference type="ChEBI" id="CHEBI:33019"/>
        <dbReference type="ChEBI" id="CHEBI:43474"/>
        <dbReference type="ChEBI" id="CHEBI:57634"/>
        <dbReference type="EC" id="2.7.1.90"/>
    </reaction>
</comment>
<proteinExistence type="inferred from homology"/>
<dbReference type="SUPFAM" id="SSF53784">
    <property type="entry name" value="Phosphofructokinase"/>
    <property type="match status" value="1"/>
</dbReference>
<dbReference type="InterPro" id="IPR011404">
    <property type="entry name" value="PPi-PFK"/>
</dbReference>
<comment type="cofactor">
    <cofactor evidence="1 6">
        <name>Mg(2+)</name>
        <dbReference type="ChEBI" id="CHEBI:18420"/>
    </cofactor>
</comment>
<keyword evidence="6" id="KW-0963">Cytoplasm</keyword>
<evidence type="ECO:0000256" key="2">
    <source>
        <dbReference type="ARBA" id="ARBA00022679"/>
    </source>
</evidence>
<evidence type="ECO:0000256" key="6">
    <source>
        <dbReference type="HAMAP-Rule" id="MF_01978"/>
    </source>
</evidence>
<dbReference type="InterPro" id="IPR000023">
    <property type="entry name" value="Phosphofructokinase_dom"/>
</dbReference>